<dbReference type="Pfam" id="PF08902">
    <property type="entry name" value="DUF1848"/>
    <property type="match status" value="1"/>
</dbReference>
<organism evidence="1 2">
    <name type="scientific">Caloramator australicus RC3</name>
    <dbReference type="NCBI Taxonomy" id="857293"/>
    <lineage>
        <taxon>Bacteria</taxon>
        <taxon>Bacillati</taxon>
        <taxon>Bacillota</taxon>
        <taxon>Clostridia</taxon>
        <taxon>Eubacteriales</taxon>
        <taxon>Clostridiaceae</taxon>
        <taxon>Caloramator</taxon>
    </lineage>
</organism>
<sequence>MIISASRRTDIPAFYSEWFMERIRRGYATFVNPFNANQINKVSLKREDVDVIVFWTKNPKPLMKHLDEIDRLGYKYYFQYTLNNYSKVFEPNLPPFEERIKTFKELSDRIGKEKVILRYDPIILSDITPFEFHLNSFSRIVKDLSGYTNRVVISIFDDYRGASRRLKKAGINVFENPFNHPEFREFIKSLASLAKAHDMEIYSCAEVVDLEEEGVLHGKCVDDEYIKKVFNIDVTKKKDTGQRKECGCVASKDIGVFDTCPHKCIYCYANMSEALVDKKRREHDPNSPSLVGWHDVKEKEDYEQKSFFDLL</sequence>
<reference evidence="1 2" key="1">
    <citation type="journal article" date="2011" name="J. Bacteriol.">
        <title>Draft genome sequence of Caloramator australicus strain RC3T, a thermoanaerobe from the Great Artesian Basin of Australia.</title>
        <authorList>
            <person name="Ogg C.D."/>
            <person name="Patel B.K.C."/>
        </authorList>
    </citation>
    <scope>NUCLEOTIDE SEQUENCE [LARGE SCALE GENOMIC DNA]</scope>
    <source>
        <strain evidence="1 2">RC3</strain>
    </source>
</reference>
<dbReference type="Proteomes" id="UP000007652">
    <property type="component" value="Unassembled WGS sequence"/>
</dbReference>
<proteinExistence type="predicted"/>
<dbReference type="AlphaFoldDB" id="I7J4V9"/>
<protein>
    <recommendedName>
        <fullName evidence="3">DUF1848 domain-containing protein</fullName>
    </recommendedName>
</protein>
<dbReference type="EMBL" id="CAKP01000060">
    <property type="protein sequence ID" value="CCJ33116.1"/>
    <property type="molecule type" value="Genomic_DNA"/>
</dbReference>
<comment type="caution">
    <text evidence="1">The sequence shown here is derived from an EMBL/GenBank/DDBJ whole genome shotgun (WGS) entry which is preliminary data.</text>
</comment>
<keyword evidence="2" id="KW-1185">Reference proteome</keyword>
<evidence type="ECO:0008006" key="3">
    <source>
        <dbReference type="Google" id="ProtNLM"/>
    </source>
</evidence>
<evidence type="ECO:0000313" key="2">
    <source>
        <dbReference type="Proteomes" id="UP000007652"/>
    </source>
</evidence>
<dbReference type="InterPro" id="IPR014998">
    <property type="entry name" value="DUF1848"/>
</dbReference>
<dbReference type="STRING" id="857293.CAAU_1032"/>
<dbReference type="eggNOG" id="COG1533">
    <property type="taxonomic scope" value="Bacteria"/>
</dbReference>
<gene>
    <name evidence="1" type="ORF">CAAU_1032</name>
</gene>
<dbReference type="OrthoDB" id="9771212at2"/>
<evidence type="ECO:0000313" key="1">
    <source>
        <dbReference type="EMBL" id="CCJ33116.1"/>
    </source>
</evidence>
<dbReference type="RefSeq" id="WP_008908388.1">
    <property type="nucleotide sequence ID" value="NZ_CAKP01000060.1"/>
</dbReference>
<name>I7J4V9_9CLOT</name>
<accession>I7J4V9</accession>